<evidence type="ECO:0000256" key="4">
    <source>
        <dbReference type="ARBA" id="ARBA00022692"/>
    </source>
</evidence>
<keyword evidence="3" id="KW-1134">Transmembrane beta strand</keyword>
<reference evidence="8" key="1">
    <citation type="submission" date="2018-06" db="EMBL/GenBank/DDBJ databases">
        <authorList>
            <person name="Zhirakovskaya E."/>
        </authorList>
    </citation>
    <scope>NUCLEOTIDE SEQUENCE</scope>
</reference>
<dbReference type="GO" id="GO:0015288">
    <property type="term" value="F:porin activity"/>
    <property type="evidence" value="ECO:0007669"/>
    <property type="project" value="TreeGrafter"/>
</dbReference>
<dbReference type="InterPro" id="IPR003423">
    <property type="entry name" value="OMP_efflux"/>
</dbReference>
<evidence type="ECO:0000256" key="3">
    <source>
        <dbReference type="ARBA" id="ARBA00022452"/>
    </source>
</evidence>
<keyword evidence="6" id="KW-0998">Cell outer membrane</keyword>
<dbReference type="EMBL" id="UOEP01000217">
    <property type="protein sequence ID" value="VAW24537.1"/>
    <property type="molecule type" value="Genomic_DNA"/>
</dbReference>
<dbReference type="Pfam" id="PF02321">
    <property type="entry name" value="OEP"/>
    <property type="match status" value="2"/>
</dbReference>
<keyword evidence="5" id="KW-0472">Membrane</keyword>
<comment type="subcellular location">
    <subcellularLocation>
        <location evidence="1">Cell outer membrane</location>
    </subcellularLocation>
</comment>
<evidence type="ECO:0000313" key="8">
    <source>
        <dbReference type="EMBL" id="VAW24537.1"/>
    </source>
</evidence>
<keyword evidence="2" id="KW-0813">Transport</keyword>
<dbReference type="SUPFAM" id="SSF56954">
    <property type="entry name" value="Outer membrane efflux proteins (OEP)"/>
    <property type="match status" value="1"/>
</dbReference>
<dbReference type="Gene3D" id="1.20.1600.10">
    <property type="entry name" value="Outer membrane efflux proteins (OEP)"/>
    <property type="match status" value="1"/>
</dbReference>
<dbReference type="InterPro" id="IPR051906">
    <property type="entry name" value="TolC-like"/>
</dbReference>
<organism evidence="8">
    <name type="scientific">hydrothermal vent metagenome</name>
    <dbReference type="NCBI Taxonomy" id="652676"/>
    <lineage>
        <taxon>unclassified sequences</taxon>
        <taxon>metagenomes</taxon>
        <taxon>ecological metagenomes</taxon>
    </lineage>
</organism>
<evidence type="ECO:0000256" key="2">
    <source>
        <dbReference type="ARBA" id="ARBA00022448"/>
    </source>
</evidence>
<keyword evidence="4" id="KW-0812">Transmembrane</keyword>
<dbReference type="GO" id="GO:0009279">
    <property type="term" value="C:cell outer membrane"/>
    <property type="evidence" value="ECO:0007669"/>
    <property type="project" value="UniProtKB-SubCell"/>
</dbReference>
<protein>
    <submittedName>
        <fullName evidence="8">Outer membrane efflux protein</fullName>
    </submittedName>
</protein>
<gene>
    <name evidence="8" type="ORF">MNBD_BACTEROID01-2196</name>
</gene>
<evidence type="ECO:0000256" key="1">
    <source>
        <dbReference type="ARBA" id="ARBA00004442"/>
    </source>
</evidence>
<proteinExistence type="predicted"/>
<feature type="coiled-coil region" evidence="7">
    <location>
        <begin position="343"/>
        <end position="392"/>
    </location>
</feature>
<evidence type="ECO:0000256" key="7">
    <source>
        <dbReference type="SAM" id="Coils"/>
    </source>
</evidence>
<evidence type="ECO:0000256" key="5">
    <source>
        <dbReference type="ARBA" id="ARBA00023136"/>
    </source>
</evidence>
<dbReference type="PANTHER" id="PTHR30026:SF20">
    <property type="entry name" value="OUTER MEMBRANE PROTEIN TOLC"/>
    <property type="match status" value="1"/>
</dbReference>
<dbReference type="GO" id="GO:0015562">
    <property type="term" value="F:efflux transmembrane transporter activity"/>
    <property type="evidence" value="ECO:0007669"/>
    <property type="project" value="InterPro"/>
</dbReference>
<dbReference type="GO" id="GO:1990281">
    <property type="term" value="C:efflux pump complex"/>
    <property type="evidence" value="ECO:0007669"/>
    <property type="project" value="TreeGrafter"/>
</dbReference>
<dbReference type="PANTHER" id="PTHR30026">
    <property type="entry name" value="OUTER MEMBRANE PROTEIN TOLC"/>
    <property type="match status" value="1"/>
</dbReference>
<keyword evidence="7" id="KW-0175">Coiled coil</keyword>
<dbReference type="AlphaFoldDB" id="A0A3B0UGU9"/>
<name>A0A3B0UGU9_9ZZZZ</name>
<evidence type="ECO:0000256" key="6">
    <source>
        <dbReference type="ARBA" id="ARBA00023237"/>
    </source>
</evidence>
<sequence>MKKITKALLLFIVSAWLAGEAMAQDSPTAFSLEEAQQYAMKNSYVLRNTGLEINKARKKVWETITIGLPQVSGSANYNKFLNLPVSLIPGEFFGKPAGTYIPVKFGQDYNSDFGITVSQLLFDGSYIVGVGSSKVYLNLASQANEKAKIDIRDAVAQAYYLVLIGEANLKVMKENLENTQRLYNDTKAYYDNGFREEQDVDQMKLMVKSAENEILKATREIKISKVVLKYTMGFDLDNEIILSDELDKFLAPLLKKDPSTSFDYTSHIDYKLSQTNYMVSEKLLRLEKSAYLPKLSAFYNWNKTAYGSNANLFRAKIPWFKSSMVGFQLTMPIFSSGQKAAKVQQARIDLEKAENDRILATETLQKEYLTALANMESMLEKYENDKENRQLSEKILNKAKFKFNNGVTSSTELSQIETQYLQSHGAYIVSTLQLLQANLALKKALGKL</sequence>
<accession>A0A3B0UGU9</accession>